<gene>
    <name evidence="6" type="ORF">SAMD00020551_0831</name>
</gene>
<dbReference type="STRING" id="1321606.SAMD00020551_0831"/>
<reference evidence="6 7" key="1">
    <citation type="submission" date="2013-06" db="EMBL/GenBank/DDBJ databases">
        <title>Whole genome shotgun sequence of Bacillus selenatarsenatis SF-1.</title>
        <authorList>
            <person name="Kuroda M."/>
            <person name="Sei K."/>
            <person name="Yamashita M."/>
            <person name="Ike M."/>
        </authorList>
    </citation>
    <scope>NUCLEOTIDE SEQUENCE [LARGE SCALE GENOMIC DNA]</scope>
    <source>
        <strain evidence="6 7">SF-1</strain>
    </source>
</reference>
<evidence type="ECO:0000256" key="4">
    <source>
        <dbReference type="PIRSR" id="PIRSR617867-1"/>
    </source>
</evidence>
<feature type="domain" description="Phosphotyrosine protein phosphatase I" evidence="5">
    <location>
        <begin position="22"/>
        <end position="163"/>
    </location>
</feature>
<dbReference type="InterPro" id="IPR036196">
    <property type="entry name" value="Ptyr_pPase_sf"/>
</dbReference>
<dbReference type="CDD" id="cd16344">
    <property type="entry name" value="LMWPAP"/>
    <property type="match status" value="1"/>
</dbReference>
<protein>
    <submittedName>
        <fullName evidence="6">Low molecular weight protein tyrosine phosphatase</fullName>
        <ecNumber evidence="6">3.1.3.48</ecNumber>
    </submittedName>
</protein>
<dbReference type="Pfam" id="PF01451">
    <property type="entry name" value="LMWPc"/>
    <property type="match status" value="1"/>
</dbReference>
<dbReference type="AlphaFoldDB" id="A0A0A8X3G9"/>
<dbReference type="PRINTS" id="PR00719">
    <property type="entry name" value="LMWPTPASE"/>
</dbReference>
<evidence type="ECO:0000259" key="5">
    <source>
        <dbReference type="SMART" id="SM00226"/>
    </source>
</evidence>
<keyword evidence="2 6" id="KW-0378">Hydrolase</keyword>
<name>A0A0A8X3G9_MESS1</name>
<dbReference type="EC" id="3.1.3.48" evidence="6"/>
<dbReference type="InterPro" id="IPR023485">
    <property type="entry name" value="Ptyr_pPase"/>
</dbReference>
<feature type="active site" evidence="4">
    <location>
        <position position="34"/>
    </location>
</feature>
<feature type="active site" description="Proton donor" evidence="4">
    <location>
        <position position="137"/>
    </location>
</feature>
<comment type="similarity">
    <text evidence="1">Belongs to the low molecular weight phosphotyrosine protein phosphatase family.</text>
</comment>
<dbReference type="Gene3D" id="3.40.50.2300">
    <property type="match status" value="1"/>
</dbReference>
<dbReference type="InterPro" id="IPR017867">
    <property type="entry name" value="Tyr_phospatase_low_mol_wt"/>
</dbReference>
<sequence>MKMLKNYHIMDEKLFTGGTSMARILFVCTGNTCRSPMAEAILKSKQLPGVEVKSAGVYAPNGAEASVNAKTVLEENDISHDHRSSTLTREDIDWATLVLTMTQSHKGLILSNYPDAADKTFTLKEFADEKGNLDVADPFGGNEHIYREAFKEIQKSIERILDKIR</sequence>
<dbReference type="GO" id="GO:0004725">
    <property type="term" value="F:protein tyrosine phosphatase activity"/>
    <property type="evidence" value="ECO:0007669"/>
    <property type="project" value="UniProtKB-EC"/>
</dbReference>
<dbReference type="SMART" id="SM00226">
    <property type="entry name" value="LMWPc"/>
    <property type="match status" value="1"/>
</dbReference>
<accession>A0A0A8X3G9</accession>
<organism evidence="6 7">
    <name type="scientific">Mesobacillus selenatarsenatis (strain DSM 18680 / JCM 14380 / FERM P-15431 / SF-1)</name>
    <dbReference type="NCBI Taxonomy" id="1321606"/>
    <lineage>
        <taxon>Bacteria</taxon>
        <taxon>Bacillati</taxon>
        <taxon>Bacillota</taxon>
        <taxon>Bacilli</taxon>
        <taxon>Bacillales</taxon>
        <taxon>Bacillaceae</taxon>
        <taxon>Mesobacillus</taxon>
    </lineage>
</organism>
<dbReference type="SUPFAM" id="SSF52788">
    <property type="entry name" value="Phosphotyrosine protein phosphatases I"/>
    <property type="match status" value="1"/>
</dbReference>
<evidence type="ECO:0000256" key="3">
    <source>
        <dbReference type="ARBA" id="ARBA00022912"/>
    </source>
</evidence>
<keyword evidence="7" id="KW-1185">Reference proteome</keyword>
<evidence type="ECO:0000256" key="2">
    <source>
        <dbReference type="ARBA" id="ARBA00022801"/>
    </source>
</evidence>
<dbReference type="InterPro" id="IPR050438">
    <property type="entry name" value="LMW_PTPase"/>
</dbReference>
<comment type="caution">
    <text evidence="6">The sequence shown here is derived from an EMBL/GenBank/DDBJ whole genome shotgun (WGS) entry which is preliminary data.</text>
</comment>
<evidence type="ECO:0000313" key="6">
    <source>
        <dbReference type="EMBL" id="GAM12696.1"/>
    </source>
</evidence>
<keyword evidence="3" id="KW-0904">Protein phosphatase</keyword>
<dbReference type="PANTHER" id="PTHR11717:SF31">
    <property type="entry name" value="LOW MOLECULAR WEIGHT PROTEIN-TYROSINE-PHOSPHATASE ETP-RELATED"/>
    <property type="match status" value="1"/>
</dbReference>
<evidence type="ECO:0000256" key="1">
    <source>
        <dbReference type="ARBA" id="ARBA00011063"/>
    </source>
</evidence>
<feature type="active site" description="Nucleophile" evidence="4">
    <location>
        <position position="28"/>
    </location>
</feature>
<dbReference type="Proteomes" id="UP000031014">
    <property type="component" value="Unassembled WGS sequence"/>
</dbReference>
<proteinExistence type="inferred from homology"/>
<evidence type="ECO:0000313" key="7">
    <source>
        <dbReference type="Proteomes" id="UP000031014"/>
    </source>
</evidence>
<dbReference type="PANTHER" id="PTHR11717">
    <property type="entry name" value="LOW MOLECULAR WEIGHT PROTEIN TYROSINE PHOSPHATASE"/>
    <property type="match status" value="1"/>
</dbReference>
<dbReference type="EMBL" id="BASE01000017">
    <property type="protein sequence ID" value="GAM12696.1"/>
    <property type="molecule type" value="Genomic_DNA"/>
</dbReference>